<gene>
    <name evidence="1" type="ORF">TIFTF001_047042</name>
    <name evidence="2" type="ORF">TIFTF001_047045</name>
</gene>
<dbReference type="EMBL" id="BTGU01005119">
    <property type="protein sequence ID" value="GMN20113.1"/>
    <property type="molecule type" value="Genomic_DNA"/>
</dbReference>
<comment type="caution">
    <text evidence="1">The sequence shown here is derived from an EMBL/GenBank/DDBJ whole genome shotgun (WGS) entry which is preliminary data.</text>
</comment>
<keyword evidence="3" id="KW-1185">Reference proteome</keyword>
<name>A0AA87Z6W9_FICCA</name>
<dbReference type="Proteomes" id="UP001187192">
    <property type="component" value="Unassembled WGS sequence"/>
</dbReference>
<reference evidence="1" key="1">
    <citation type="submission" date="2023-07" db="EMBL/GenBank/DDBJ databases">
        <title>draft genome sequence of fig (Ficus carica).</title>
        <authorList>
            <person name="Takahashi T."/>
            <person name="Nishimura K."/>
        </authorList>
    </citation>
    <scope>NUCLEOTIDE SEQUENCE</scope>
</reference>
<accession>A0AA87Z6W9</accession>
<evidence type="ECO:0000313" key="3">
    <source>
        <dbReference type="Proteomes" id="UP001187192"/>
    </source>
</evidence>
<sequence length="66" mass="7419">MADFRNRLKPAGPENRMGNCGELVVNYRDLIKTLKESADEDPLTVVAAEVNEMMKKLEEDVHGRSS</sequence>
<protein>
    <submittedName>
        <fullName evidence="1">Uncharacterized protein</fullName>
    </submittedName>
</protein>
<evidence type="ECO:0000313" key="1">
    <source>
        <dbReference type="EMBL" id="GMN20113.1"/>
    </source>
</evidence>
<proteinExistence type="predicted"/>
<evidence type="ECO:0000313" key="2">
    <source>
        <dbReference type="EMBL" id="GMN20119.1"/>
    </source>
</evidence>
<dbReference type="AlphaFoldDB" id="A0AA87Z6W9"/>
<dbReference type="InterPro" id="IPR023213">
    <property type="entry name" value="CAT-like_dom_sf"/>
</dbReference>
<organism evidence="1 3">
    <name type="scientific">Ficus carica</name>
    <name type="common">Common fig</name>
    <dbReference type="NCBI Taxonomy" id="3494"/>
    <lineage>
        <taxon>Eukaryota</taxon>
        <taxon>Viridiplantae</taxon>
        <taxon>Streptophyta</taxon>
        <taxon>Embryophyta</taxon>
        <taxon>Tracheophyta</taxon>
        <taxon>Spermatophyta</taxon>
        <taxon>Magnoliopsida</taxon>
        <taxon>eudicotyledons</taxon>
        <taxon>Gunneridae</taxon>
        <taxon>Pentapetalae</taxon>
        <taxon>rosids</taxon>
        <taxon>fabids</taxon>
        <taxon>Rosales</taxon>
        <taxon>Moraceae</taxon>
        <taxon>Ficeae</taxon>
        <taxon>Ficus</taxon>
    </lineage>
</organism>
<dbReference type="EMBL" id="BTGU01005120">
    <property type="protein sequence ID" value="GMN20119.1"/>
    <property type="molecule type" value="Genomic_DNA"/>
</dbReference>
<dbReference type="Gene3D" id="3.30.559.10">
    <property type="entry name" value="Chloramphenicol acetyltransferase-like domain"/>
    <property type="match status" value="1"/>
</dbReference>